<dbReference type="PROSITE" id="PS00624">
    <property type="entry name" value="GMC_OXRED_2"/>
    <property type="match status" value="1"/>
</dbReference>
<dbReference type="OrthoDB" id="413885at2759"/>
<evidence type="ECO:0000256" key="1">
    <source>
        <dbReference type="ARBA" id="ARBA00010790"/>
    </source>
</evidence>
<dbReference type="Gene3D" id="3.50.50.60">
    <property type="entry name" value="FAD/NAD(P)-binding domain"/>
    <property type="match status" value="1"/>
</dbReference>
<dbReference type="Proteomes" id="UP000316270">
    <property type="component" value="Chromosome 7"/>
</dbReference>
<dbReference type="InterPro" id="IPR036188">
    <property type="entry name" value="FAD/NAD-bd_sf"/>
</dbReference>
<feature type="binding site" evidence="2">
    <location>
        <position position="236"/>
    </location>
    <ligand>
        <name>FAD</name>
        <dbReference type="ChEBI" id="CHEBI:57692"/>
    </ligand>
</feature>
<dbReference type="PIRSF" id="PIRSF000137">
    <property type="entry name" value="Alcohol_oxidase"/>
    <property type="match status" value="1"/>
</dbReference>
<dbReference type="PANTHER" id="PTHR47190">
    <property type="entry name" value="DEHYDROGENASE, PUTATIVE-RELATED"/>
    <property type="match status" value="1"/>
</dbReference>
<dbReference type="PRINTS" id="PR00420">
    <property type="entry name" value="RNGMNOXGNASE"/>
</dbReference>
<accession>A0A517L8R9</accession>
<comment type="cofactor">
    <cofactor evidence="2">
        <name>FAD</name>
        <dbReference type="ChEBI" id="CHEBI:57692"/>
    </cofactor>
</comment>
<reference evidence="7 8" key="1">
    <citation type="submission" date="2019-07" db="EMBL/GenBank/DDBJ databases">
        <title>Finished genome of Venturia effusa.</title>
        <authorList>
            <person name="Young C.A."/>
            <person name="Cox M.P."/>
            <person name="Ganley A.R.D."/>
            <person name="David W.J."/>
        </authorList>
    </citation>
    <scope>NUCLEOTIDE SEQUENCE [LARGE SCALE GENOMIC DNA]</scope>
    <source>
        <strain evidence="8">albino</strain>
    </source>
</reference>
<dbReference type="SUPFAM" id="SSF54373">
    <property type="entry name" value="FAD-linked reductases, C-terminal domain"/>
    <property type="match status" value="1"/>
</dbReference>
<keyword evidence="8" id="KW-1185">Reference proteome</keyword>
<dbReference type="AlphaFoldDB" id="A0A517L8R9"/>
<dbReference type="GO" id="GO:0016614">
    <property type="term" value="F:oxidoreductase activity, acting on CH-OH group of donors"/>
    <property type="evidence" value="ECO:0007669"/>
    <property type="project" value="InterPro"/>
</dbReference>
<feature type="signal peptide" evidence="4">
    <location>
        <begin position="1"/>
        <end position="17"/>
    </location>
</feature>
<dbReference type="InterPro" id="IPR007867">
    <property type="entry name" value="GMC_OxRtase_C"/>
</dbReference>
<sequence>MRVVSFLMIGGASLVYADWATETWDAIVVGAGPAGIIVADRLSENGKKTLLIEGGGGSYWITGGRQQPDWLKGTELSRVDVPGLYKSIFADQGTLTCQNSTNAFGGCTVGGSSAINAGIFLQPPAADFDDYFIDGWKYTDVNASIQKVYARISSSDVYSADKQFYIQSGYEAAKKWLVDGLGYKNVGLNAQANDKTKVFGRPVFNYNNGQRGGPATTYLQDSTKRNNFHLQTETRVKRVARTNSTATGVIAIVNGTEIMVKLSPGGRVILSGGALQSPQILMFSGIGDPDIYKDNLTNAGVLNGVPDWITNKAVGDGLFDNPNTFIELEGSSIESYTYNYTNPIPSDARLYIDSRSGPYSFASETSAFWDYIIRPDGSKAGCQGTIDSAGFGEYTSNKTITLNIYGTSGLKSRGKVILNEDFLPGPSPETYYSDPQDGEDIAQYIFNIFQGLDSSGLTPLNIAANSTKDEIKTYITSSTPYTRGQVNHWSSSCRIGSCVDVNTQVIGTDNIHVVDASILEPLTVNPQFGTMIAAERAAELILALK</sequence>
<dbReference type="GO" id="GO:0050660">
    <property type="term" value="F:flavin adenine dinucleotide binding"/>
    <property type="evidence" value="ECO:0007669"/>
    <property type="project" value="InterPro"/>
</dbReference>
<evidence type="ECO:0000313" key="8">
    <source>
        <dbReference type="Proteomes" id="UP000316270"/>
    </source>
</evidence>
<dbReference type="Pfam" id="PF05199">
    <property type="entry name" value="GMC_oxred_C"/>
    <property type="match status" value="1"/>
</dbReference>
<dbReference type="SUPFAM" id="SSF51905">
    <property type="entry name" value="FAD/NAD(P)-binding domain"/>
    <property type="match status" value="1"/>
</dbReference>
<feature type="domain" description="Glucose-methanol-choline oxidoreductase N-terminal" evidence="6">
    <location>
        <begin position="273"/>
        <end position="287"/>
    </location>
</feature>
<dbReference type="Pfam" id="PF00732">
    <property type="entry name" value="GMC_oxred_N"/>
    <property type="match status" value="1"/>
</dbReference>
<evidence type="ECO:0000256" key="2">
    <source>
        <dbReference type="PIRSR" id="PIRSR000137-2"/>
    </source>
</evidence>
<dbReference type="EMBL" id="CP042191">
    <property type="protein sequence ID" value="QDS72033.1"/>
    <property type="molecule type" value="Genomic_DNA"/>
</dbReference>
<keyword evidence="2 3" id="KW-0274">FAD</keyword>
<organism evidence="7 8">
    <name type="scientific">Venturia effusa</name>
    <dbReference type="NCBI Taxonomy" id="50376"/>
    <lineage>
        <taxon>Eukaryota</taxon>
        <taxon>Fungi</taxon>
        <taxon>Dikarya</taxon>
        <taxon>Ascomycota</taxon>
        <taxon>Pezizomycotina</taxon>
        <taxon>Dothideomycetes</taxon>
        <taxon>Pleosporomycetidae</taxon>
        <taxon>Venturiales</taxon>
        <taxon>Venturiaceae</taxon>
        <taxon>Venturia</taxon>
    </lineage>
</organism>
<gene>
    <name evidence="7" type="ORF">FKW77_002236</name>
</gene>
<evidence type="ECO:0000259" key="6">
    <source>
        <dbReference type="PROSITE" id="PS00624"/>
    </source>
</evidence>
<keyword evidence="3" id="KW-0285">Flavoprotein</keyword>
<dbReference type="STRING" id="50376.A0A517L8R9"/>
<dbReference type="InterPro" id="IPR053208">
    <property type="entry name" value="GMC_Oxidoreductase_CD"/>
</dbReference>
<keyword evidence="4" id="KW-0732">Signal</keyword>
<dbReference type="InterPro" id="IPR000172">
    <property type="entry name" value="GMC_OxRdtase_N"/>
</dbReference>
<feature type="binding site" evidence="2">
    <location>
        <begin position="526"/>
        <end position="527"/>
    </location>
    <ligand>
        <name>FAD</name>
        <dbReference type="ChEBI" id="CHEBI:57692"/>
    </ligand>
</feature>
<proteinExistence type="inferred from homology"/>
<evidence type="ECO:0000313" key="7">
    <source>
        <dbReference type="EMBL" id="QDS72033.1"/>
    </source>
</evidence>
<dbReference type="PROSITE" id="PS00623">
    <property type="entry name" value="GMC_OXRED_1"/>
    <property type="match status" value="1"/>
</dbReference>
<name>A0A517L8R9_9PEZI</name>
<dbReference type="PANTHER" id="PTHR47190:SF1">
    <property type="entry name" value="GLUCOSE-METHANOL-CHOLINE OXIDOREDUCTASE N-TERMINAL DOMAIN-CONTAINING PROTEIN"/>
    <property type="match status" value="1"/>
</dbReference>
<protein>
    <recommendedName>
        <fullName evidence="5 6">Glucose-methanol-choline oxidoreductase N-terminal domain-containing protein</fullName>
    </recommendedName>
</protein>
<dbReference type="Gene3D" id="3.30.410.10">
    <property type="entry name" value="Cholesterol Oxidase, domain 2"/>
    <property type="match status" value="1"/>
</dbReference>
<dbReference type="InterPro" id="IPR012132">
    <property type="entry name" value="GMC_OxRdtase"/>
</dbReference>
<feature type="chain" id="PRO_5022083813" description="Glucose-methanol-choline oxidoreductase N-terminal domain-containing protein" evidence="4">
    <location>
        <begin position="18"/>
        <end position="545"/>
    </location>
</feature>
<evidence type="ECO:0000259" key="5">
    <source>
        <dbReference type="PROSITE" id="PS00623"/>
    </source>
</evidence>
<feature type="domain" description="Glucose-methanol-choline oxidoreductase N-terminal" evidence="5">
    <location>
        <begin position="106"/>
        <end position="129"/>
    </location>
</feature>
<evidence type="ECO:0000256" key="3">
    <source>
        <dbReference type="RuleBase" id="RU003968"/>
    </source>
</evidence>
<comment type="similarity">
    <text evidence="1 3">Belongs to the GMC oxidoreductase family.</text>
</comment>
<evidence type="ECO:0000256" key="4">
    <source>
        <dbReference type="SAM" id="SignalP"/>
    </source>
</evidence>